<dbReference type="RefSeq" id="WP_181778170.1">
    <property type="nucleotide sequence ID" value="NZ_QNRJ01000011.1"/>
</dbReference>
<gene>
    <name evidence="2" type="ORF">DET59_11127</name>
</gene>
<accession>A0A366EMI9</accession>
<keyword evidence="1" id="KW-0812">Transmembrane</keyword>
<comment type="caution">
    <text evidence="2">The sequence shown here is derived from an EMBL/GenBank/DDBJ whole genome shotgun (WGS) entry which is preliminary data.</text>
</comment>
<keyword evidence="1" id="KW-1133">Transmembrane helix</keyword>
<dbReference type="EMBL" id="QNRJ01000011">
    <property type="protein sequence ID" value="RBP02930.1"/>
    <property type="molecule type" value="Genomic_DNA"/>
</dbReference>
<evidence type="ECO:0000313" key="3">
    <source>
        <dbReference type="Proteomes" id="UP000252118"/>
    </source>
</evidence>
<proteinExistence type="predicted"/>
<feature type="transmembrane region" description="Helical" evidence="1">
    <location>
        <begin position="5"/>
        <end position="23"/>
    </location>
</feature>
<feature type="transmembrane region" description="Helical" evidence="1">
    <location>
        <begin position="29"/>
        <end position="46"/>
    </location>
</feature>
<protein>
    <submittedName>
        <fullName evidence="2">Uncharacterized protein</fullName>
    </submittedName>
</protein>
<organism evidence="2 3">
    <name type="scientific">Rossellomorea aquimaris</name>
    <dbReference type="NCBI Taxonomy" id="189382"/>
    <lineage>
        <taxon>Bacteria</taxon>
        <taxon>Bacillati</taxon>
        <taxon>Bacillota</taxon>
        <taxon>Bacilli</taxon>
        <taxon>Bacillales</taxon>
        <taxon>Bacillaceae</taxon>
        <taxon>Rossellomorea</taxon>
    </lineage>
</organism>
<evidence type="ECO:0000256" key="1">
    <source>
        <dbReference type="SAM" id="Phobius"/>
    </source>
</evidence>
<sequence length="52" mass="6136">MHHWYFSLLVGIVVFLGLFLIGMQDLSFILTYSAGIFLGFFVIYLIKRNRKH</sequence>
<keyword evidence="1" id="KW-0472">Membrane</keyword>
<dbReference type="AlphaFoldDB" id="A0A366EMI9"/>
<name>A0A366EMI9_9BACI</name>
<reference evidence="2 3" key="1">
    <citation type="submission" date="2018-06" db="EMBL/GenBank/DDBJ databases">
        <title>Freshwater and sediment microbial communities from various areas in North America, analyzing microbe dynamics in response to fracking.</title>
        <authorList>
            <person name="Lamendella R."/>
        </authorList>
    </citation>
    <scope>NUCLEOTIDE SEQUENCE [LARGE SCALE GENOMIC DNA]</scope>
    <source>
        <strain evidence="2 3">97B</strain>
    </source>
</reference>
<dbReference type="Proteomes" id="UP000252118">
    <property type="component" value="Unassembled WGS sequence"/>
</dbReference>
<evidence type="ECO:0000313" key="2">
    <source>
        <dbReference type="EMBL" id="RBP02930.1"/>
    </source>
</evidence>